<dbReference type="STRING" id="571298.SAMN04488026_11522"/>
<dbReference type="RefSeq" id="WP_093165074.1">
    <property type="nucleotide sequence ID" value="NZ_FNEK01000152.1"/>
</dbReference>
<protein>
    <recommendedName>
        <fullName evidence="5">AAA+ family ATPase</fullName>
    </recommendedName>
</protein>
<feature type="region of interest" description="Disordered" evidence="1">
    <location>
        <begin position="96"/>
        <end position="120"/>
    </location>
</feature>
<dbReference type="OrthoDB" id="7308154at2"/>
<feature type="chain" id="PRO_5011518299" description="AAA+ family ATPase" evidence="2">
    <location>
        <begin position="23"/>
        <end position="120"/>
    </location>
</feature>
<evidence type="ECO:0000256" key="2">
    <source>
        <dbReference type="SAM" id="SignalP"/>
    </source>
</evidence>
<sequence>MTRLPALALAAAIAAAPLCAPAQESDVEDGFNLIEEGAKLLLKGLADEVKPMMEDLAIEMEPKLRKFAEEMAPMLEQFSELVDSFDKYHPPERLPNGDIILRRKTPEELAAPEEGDETEL</sequence>
<reference evidence="3 4" key="1">
    <citation type="submission" date="2016-10" db="EMBL/GenBank/DDBJ databases">
        <authorList>
            <person name="de Groot N.N."/>
        </authorList>
    </citation>
    <scope>NUCLEOTIDE SEQUENCE [LARGE SCALE GENOMIC DNA]</scope>
    <source>
        <strain evidence="3 4">DSM 25294</strain>
    </source>
</reference>
<dbReference type="AlphaFoldDB" id="A0A1G9PZG1"/>
<evidence type="ECO:0000256" key="1">
    <source>
        <dbReference type="SAM" id="MobiDB-lite"/>
    </source>
</evidence>
<gene>
    <name evidence="3" type="ORF">SAMN04488026_11522</name>
</gene>
<evidence type="ECO:0000313" key="4">
    <source>
        <dbReference type="Proteomes" id="UP000199382"/>
    </source>
</evidence>
<feature type="signal peptide" evidence="2">
    <location>
        <begin position="1"/>
        <end position="22"/>
    </location>
</feature>
<keyword evidence="2" id="KW-0732">Signal</keyword>
<dbReference type="EMBL" id="FNEK01000152">
    <property type="protein sequence ID" value="SDM03871.1"/>
    <property type="molecule type" value="Genomic_DNA"/>
</dbReference>
<proteinExistence type="predicted"/>
<dbReference type="Proteomes" id="UP000199382">
    <property type="component" value="Unassembled WGS sequence"/>
</dbReference>
<organism evidence="3 4">
    <name type="scientific">Aliiruegeria lutimaris</name>
    <dbReference type="NCBI Taxonomy" id="571298"/>
    <lineage>
        <taxon>Bacteria</taxon>
        <taxon>Pseudomonadati</taxon>
        <taxon>Pseudomonadota</taxon>
        <taxon>Alphaproteobacteria</taxon>
        <taxon>Rhodobacterales</taxon>
        <taxon>Roseobacteraceae</taxon>
        <taxon>Aliiruegeria</taxon>
    </lineage>
</organism>
<accession>A0A1G9PZG1</accession>
<evidence type="ECO:0000313" key="3">
    <source>
        <dbReference type="EMBL" id="SDM03871.1"/>
    </source>
</evidence>
<keyword evidence="4" id="KW-1185">Reference proteome</keyword>
<name>A0A1G9PZG1_9RHOB</name>
<evidence type="ECO:0008006" key="5">
    <source>
        <dbReference type="Google" id="ProtNLM"/>
    </source>
</evidence>
<feature type="compositionally biased region" description="Acidic residues" evidence="1">
    <location>
        <begin position="110"/>
        <end position="120"/>
    </location>
</feature>